<feature type="chain" id="PRO_5042167730" evidence="1">
    <location>
        <begin position="21"/>
        <end position="72"/>
    </location>
</feature>
<sequence>MAMTLCVVFILLAFVESCDGNLRFASYFGDHMVLQKSPERAVLWGYGPEGGQVTVSLSGPTQQNTAPVTVTK</sequence>
<evidence type="ECO:0000313" key="3">
    <source>
        <dbReference type="Proteomes" id="UP001279410"/>
    </source>
</evidence>
<dbReference type="PANTHER" id="PTHR22901:SF0">
    <property type="entry name" value="SIALATE O-ACETYLESTERASE"/>
    <property type="match status" value="1"/>
</dbReference>
<keyword evidence="3" id="KW-1185">Reference proteome</keyword>
<dbReference type="Proteomes" id="UP001279410">
    <property type="component" value="Unassembled WGS sequence"/>
</dbReference>
<dbReference type="EMBL" id="BRZM01000713">
    <property type="protein sequence ID" value="GLD71730.1"/>
    <property type="molecule type" value="Genomic_DNA"/>
</dbReference>
<keyword evidence="1" id="KW-0732">Signal</keyword>
<dbReference type="PANTHER" id="PTHR22901">
    <property type="entry name" value="SIALATE O-ACETYLESTERASE"/>
    <property type="match status" value="1"/>
</dbReference>
<comment type="caution">
    <text evidence="2">The sequence shown here is derived from an EMBL/GenBank/DDBJ whole genome shotgun (WGS) entry which is preliminary data.</text>
</comment>
<dbReference type="AlphaFoldDB" id="A0AAD3RKX1"/>
<proteinExistence type="predicted"/>
<dbReference type="InterPro" id="IPR039329">
    <property type="entry name" value="SIAE"/>
</dbReference>
<name>A0AAD3RKX1_LATJO</name>
<accession>A0AAD3RKX1</accession>
<organism evidence="2 3">
    <name type="scientific">Lates japonicus</name>
    <name type="common">Japanese lates</name>
    <dbReference type="NCBI Taxonomy" id="270547"/>
    <lineage>
        <taxon>Eukaryota</taxon>
        <taxon>Metazoa</taxon>
        <taxon>Chordata</taxon>
        <taxon>Craniata</taxon>
        <taxon>Vertebrata</taxon>
        <taxon>Euteleostomi</taxon>
        <taxon>Actinopterygii</taxon>
        <taxon>Neopterygii</taxon>
        <taxon>Teleostei</taxon>
        <taxon>Neoteleostei</taxon>
        <taxon>Acanthomorphata</taxon>
        <taxon>Carangaria</taxon>
        <taxon>Carangaria incertae sedis</taxon>
        <taxon>Centropomidae</taxon>
        <taxon>Lates</taxon>
    </lineage>
</organism>
<feature type="non-terminal residue" evidence="2">
    <location>
        <position position="1"/>
    </location>
</feature>
<protein>
    <submittedName>
        <fullName evidence="2">Sialate O-acetylesterase</fullName>
    </submittedName>
</protein>
<reference evidence="2" key="1">
    <citation type="submission" date="2022-08" db="EMBL/GenBank/DDBJ databases">
        <title>Genome sequencing of akame (Lates japonicus).</title>
        <authorList>
            <person name="Hashiguchi Y."/>
            <person name="Takahashi H."/>
        </authorList>
    </citation>
    <scope>NUCLEOTIDE SEQUENCE</scope>
    <source>
        <strain evidence="2">Kochi</strain>
    </source>
</reference>
<evidence type="ECO:0000256" key="1">
    <source>
        <dbReference type="SAM" id="SignalP"/>
    </source>
</evidence>
<dbReference type="GO" id="GO:0001681">
    <property type="term" value="F:sialate O-acetylesterase activity"/>
    <property type="evidence" value="ECO:0007669"/>
    <property type="project" value="InterPro"/>
</dbReference>
<gene>
    <name evidence="2" type="ORF">AKAME5_002305300</name>
</gene>
<dbReference type="GO" id="GO:0005975">
    <property type="term" value="P:carbohydrate metabolic process"/>
    <property type="evidence" value="ECO:0007669"/>
    <property type="project" value="TreeGrafter"/>
</dbReference>
<feature type="signal peptide" evidence="1">
    <location>
        <begin position="1"/>
        <end position="20"/>
    </location>
</feature>
<evidence type="ECO:0000313" key="2">
    <source>
        <dbReference type="EMBL" id="GLD71730.1"/>
    </source>
</evidence>